<organism evidence="3 4">
    <name type="scientific">Bacillus cereus</name>
    <dbReference type="NCBI Taxonomy" id="1396"/>
    <lineage>
        <taxon>Bacteria</taxon>
        <taxon>Bacillati</taxon>
        <taxon>Bacillota</taxon>
        <taxon>Bacilli</taxon>
        <taxon>Bacillales</taxon>
        <taxon>Bacillaceae</taxon>
        <taxon>Bacillus</taxon>
        <taxon>Bacillus cereus group</taxon>
    </lineage>
</organism>
<dbReference type="InterPro" id="IPR023393">
    <property type="entry name" value="START-like_dom_sf"/>
</dbReference>
<accession>A0A2B0MDZ3</accession>
<dbReference type="InterPro" id="IPR013538">
    <property type="entry name" value="ASHA1/2-like_C"/>
</dbReference>
<protein>
    <submittedName>
        <fullName evidence="3">Activator of Hsp90 ATPase 1 family protein</fullName>
    </submittedName>
</protein>
<proteinExistence type="inferred from homology"/>
<reference evidence="3 4" key="1">
    <citation type="submission" date="2017-09" db="EMBL/GenBank/DDBJ databases">
        <title>Large-scale bioinformatics analysis of Bacillus genomes uncovers conserved roles of natural products in bacterial physiology.</title>
        <authorList>
            <consortium name="Agbiome Team Llc"/>
            <person name="Bleich R.M."/>
            <person name="Grubbs K.J."/>
            <person name="Santa Maria K.C."/>
            <person name="Allen S.E."/>
            <person name="Farag S."/>
            <person name="Shank E.A."/>
            <person name="Bowers A."/>
        </authorList>
    </citation>
    <scope>NUCLEOTIDE SEQUENCE [LARGE SCALE GENOMIC DNA]</scope>
    <source>
        <strain evidence="3 4">AFS083043</strain>
    </source>
</reference>
<dbReference type="EMBL" id="NUWN01000053">
    <property type="protein sequence ID" value="PFK39139.1"/>
    <property type="molecule type" value="Genomic_DNA"/>
</dbReference>
<dbReference type="AlphaFoldDB" id="A0A2B0MDZ3"/>
<comment type="caution">
    <text evidence="3">The sequence shown here is derived from an EMBL/GenBank/DDBJ whole genome shotgun (WGS) entry which is preliminary data.</text>
</comment>
<comment type="similarity">
    <text evidence="1">Belongs to the AHA1 family.</text>
</comment>
<dbReference type="Pfam" id="PF08327">
    <property type="entry name" value="AHSA1"/>
    <property type="match status" value="1"/>
</dbReference>
<evidence type="ECO:0000313" key="3">
    <source>
        <dbReference type="EMBL" id="PFK39139.1"/>
    </source>
</evidence>
<dbReference type="CDD" id="cd08899">
    <property type="entry name" value="SRPBCC_CalC_Aha1-like_6"/>
    <property type="match status" value="1"/>
</dbReference>
<evidence type="ECO:0000313" key="4">
    <source>
        <dbReference type="Proteomes" id="UP000242656"/>
    </source>
</evidence>
<feature type="domain" description="Activator of Hsp90 ATPase homologue 1/2-like C-terminal" evidence="2">
    <location>
        <begin position="22"/>
        <end position="131"/>
    </location>
</feature>
<evidence type="ECO:0000256" key="1">
    <source>
        <dbReference type="ARBA" id="ARBA00006817"/>
    </source>
</evidence>
<name>A0A2B0MDZ3_BACCE</name>
<dbReference type="RefSeq" id="WP_098491322.1">
    <property type="nucleotide sequence ID" value="NZ_NUWN01000053.1"/>
</dbReference>
<evidence type="ECO:0000259" key="2">
    <source>
        <dbReference type="Pfam" id="PF08327"/>
    </source>
</evidence>
<dbReference type="Proteomes" id="UP000242656">
    <property type="component" value="Unassembled WGS sequence"/>
</dbReference>
<dbReference type="Gene3D" id="3.30.530.20">
    <property type="match status" value="1"/>
</dbReference>
<gene>
    <name evidence="3" type="ORF">COI93_14150</name>
</gene>
<sequence length="165" mass="19468">MLALIEKIDSGYVAQFNRPLHYSVEQVWDVLTENEKLARWMPNLHIEDLRKGGMIKFDMMDGSGKFINIDILECQMNSVLEFTWGEDRVRFEIHKNPDGCLLILKELIHEINDHTPKDLAGWHICLEMFSSVIDGHDMEFPKSEWEKWYERYKLVVNKVGDNDIK</sequence>
<dbReference type="SUPFAM" id="SSF55961">
    <property type="entry name" value="Bet v1-like"/>
    <property type="match status" value="1"/>
</dbReference>